<dbReference type="AlphaFoldDB" id="A0AAW2QTQ0"/>
<feature type="binding site" evidence="10">
    <location>
        <position position="262"/>
    </location>
    <ligand>
        <name>Zn(2+)</name>
        <dbReference type="ChEBI" id="CHEBI:29105"/>
        <label>2</label>
        <note>catalytic</note>
    </ligand>
</feature>
<dbReference type="InterPro" id="IPR021190">
    <property type="entry name" value="Pept_M10A"/>
</dbReference>
<dbReference type="PRINTS" id="PR00138">
    <property type="entry name" value="MATRIXIN"/>
</dbReference>
<comment type="caution">
    <text evidence="13">The sequence shown here is derived from an EMBL/GenBank/DDBJ whole genome shotgun (WGS) entry which is preliminary data.</text>
</comment>
<evidence type="ECO:0000256" key="2">
    <source>
        <dbReference type="ARBA" id="ARBA00022670"/>
    </source>
</evidence>
<feature type="binding site" evidence="10">
    <location>
        <position position="243"/>
    </location>
    <ligand>
        <name>Ca(2+)</name>
        <dbReference type="ChEBI" id="CHEBI:29108"/>
        <label>1</label>
    </ligand>
</feature>
<evidence type="ECO:0000256" key="11">
    <source>
        <dbReference type="SAM" id="SignalP"/>
    </source>
</evidence>
<protein>
    <submittedName>
        <fullName evidence="13">Metalloendoproteinase 1</fullName>
    </submittedName>
</protein>
<comment type="similarity">
    <text evidence="1">Belongs to the peptidase M10A family. Matrix metalloproteinases (MMPs) subfamily.</text>
</comment>
<dbReference type="PANTHER" id="PTHR10201">
    <property type="entry name" value="MATRIX METALLOPROTEINASE"/>
    <property type="match status" value="1"/>
</dbReference>
<evidence type="ECO:0000256" key="1">
    <source>
        <dbReference type="ARBA" id="ARBA00009614"/>
    </source>
</evidence>
<feature type="binding site" evidence="10">
    <location>
        <position position="266"/>
    </location>
    <ligand>
        <name>Zn(2+)</name>
        <dbReference type="ChEBI" id="CHEBI:29105"/>
        <label>2</label>
        <note>catalytic</note>
    </ligand>
</feature>
<gene>
    <name evidence="13" type="ORF">Sangu_0426000</name>
</gene>
<dbReference type="SMART" id="SM00235">
    <property type="entry name" value="ZnMc"/>
    <property type="match status" value="1"/>
</dbReference>
<feature type="binding site" evidence="10">
    <location>
        <position position="220"/>
    </location>
    <ligand>
        <name>Ca(2+)</name>
        <dbReference type="ChEBI" id="CHEBI:29108"/>
        <label>3</label>
    </ligand>
</feature>
<dbReference type="EMBL" id="JACGWK010000002">
    <property type="protein sequence ID" value="KAL0371079.1"/>
    <property type="molecule type" value="Genomic_DNA"/>
</dbReference>
<feature type="binding site" evidence="10">
    <location>
        <position position="280"/>
    </location>
    <ligand>
        <name>Zn(2+)</name>
        <dbReference type="ChEBI" id="CHEBI:29105"/>
        <label>2</label>
        <note>catalytic</note>
    </ligand>
</feature>
<name>A0AAW2QTQ0_9LAMI</name>
<reference evidence="13" key="1">
    <citation type="submission" date="2020-06" db="EMBL/GenBank/DDBJ databases">
        <authorList>
            <person name="Li T."/>
            <person name="Hu X."/>
            <person name="Zhang T."/>
            <person name="Song X."/>
            <person name="Zhang H."/>
            <person name="Dai N."/>
            <person name="Sheng W."/>
            <person name="Hou X."/>
            <person name="Wei L."/>
        </authorList>
    </citation>
    <scope>NUCLEOTIDE SEQUENCE</scope>
    <source>
        <strain evidence="13">G01</strain>
        <tissue evidence="13">Leaf</tissue>
    </source>
</reference>
<dbReference type="GO" id="GO:0004222">
    <property type="term" value="F:metalloendopeptidase activity"/>
    <property type="evidence" value="ECO:0007669"/>
    <property type="project" value="InterPro"/>
</dbReference>
<organism evidence="13">
    <name type="scientific">Sesamum angustifolium</name>
    <dbReference type="NCBI Taxonomy" id="2727405"/>
    <lineage>
        <taxon>Eukaryota</taxon>
        <taxon>Viridiplantae</taxon>
        <taxon>Streptophyta</taxon>
        <taxon>Embryophyta</taxon>
        <taxon>Tracheophyta</taxon>
        <taxon>Spermatophyta</taxon>
        <taxon>Magnoliopsida</taxon>
        <taxon>eudicotyledons</taxon>
        <taxon>Gunneridae</taxon>
        <taxon>Pentapetalae</taxon>
        <taxon>asterids</taxon>
        <taxon>lamiids</taxon>
        <taxon>Lamiales</taxon>
        <taxon>Pedaliaceae</taxon>
        <taxon>Sesamum</taxon>
    </lineage>
</organism>
<keyword evidence="10" id="KW-0106">Calcium</keyword>
<accession>A0AAW2QTQ0</accession>
<feature type="chain" id="PRO_5043777792" evidence="11">
    <location>
        <begin position="28"/>
        <end position="306"/>
    </location>
</feature>
<evidence type="ECO:0000256" key="3">
    <source>
        <dbReference type="ARBA" id="ARBA00022723"/>
    </source>
</evidence>
<feature type="signal peptide" evidence="11">
    <location>
        <begin position="1"/>
        <end position="27"/>
    </location>
</feature>
<feature type="binding site" evidence="10">
    <location>
        <position position="203"/>
    </location>
    <ligand>
        <name>Ca(2+)</name>
        <dbReference type="ChEBI" id="CHEBI:29108"/>
        <label>2</label>
    </ligand>
</feature>
<feature type="binding site" evidence="10">
    <location>
        <position position="238"/>
    </location>
    <ligand>
        <name>Zn(2+)</name>
        <dbReference type="ChEBI" id="CHEBI:29105"/>
        <label>1</label>
    </ligand>
</feature>
<sequence length="306" mass="34872">MAPKVSYTCSSMFFVLLSLSSLYISHAHFSQNSEDKRPSPLSFLTNLIDTTHKGHKANGLRELKKYLANLGYIDDTNPRIQTHLNNDVFDDTLETAVRKYQEFYSLKITGRLDQETVKQLQEPRCGFPDLHPNANLTSFAHNWTGALYTYLGTAWPPGKRYLTFSYPKSFRSDAELPMALAFGRWMTVSPFKFGYRSDFGSADIKVSFERRDHGDGYPFDGPYGVVAHSFRPTDGRLHFDADERWTPYVAKESFDLQTVGLHELGHILGLGHTPDPKASMYAYFRPGESRDLNEDDIRGIQSLYPN</sequence>
<feature type="binding site" evidence="10">
    <location>
        <position position="243"/>
    </location>
    <ligand>
        <name>Ca(2+)</name>
        <dbReference type="ChEBI" id="CHEBI:29108"/>
        <label>3</label>
    </ligand>
</feature>
<feature type="binding site" evidence="10">
    <location>
        <position position="228"/>
    </location>
    <ligand>
        <name>Zn(2+)</name>
        <dbReference type="ChEBI" id="CHEBI:29105"/>
        <label>1</label>
    </ligand>
</feature>
<feature type="binding site" evidence="10">
    <location>
        <position position="240"/>
    </location>
    <ligand>
        <name>Ca(2+)</name>
        <dbReference type="ChEBI" id="CHEBI:29108"/>
        <label>3</label>
    </ligand>
</feature>
<feature type="binding site" evidence="10">
    <location>
        <position position="221"/>
    </location>
    <ligand>
        <name>Ca(2+)</name>
        <dbReference type="ChEBI" id="CHEBI:29108"/>
        <label>3</label>
    </ligand>
</feature>
<keyword evidence="8" id="KW-0865">Zymogen</keyword>
<dbReference type="InterPro" id="IPR033739">
    <property type="entry name" value="M10A_MMP"/>
</dbReference>
<dbReference type="GO" id="GO:0008270">
    <property type="term" value="F:zinc ion binding"/>
    <property type="evidence" value="ECO:0007669"/>
    <property type="project" value="InterPro"/>
</dbReference>
<dbReference type="GO" id="GO:0031012">
    <property type="term" value="C:extracellular matrix"/>
    <property type="evidence" value="ECO:0007669"/>
    <property type="project" value="InterPro"/>
</dbReference>
<reference evidence="13" key="2">
    <citation type="journal article" date="2024" name="Plant">
        <title>Genomic evolution and insights into agronomic trait innovations of Sesamum species.</title>
        <authorList>
            <person name="Miao H."/>
            <person name="Wang L."/>
            <person name="Qu L."/>
            <person name="Liu H."/>
            <person name="Sun Y."/>
            <person name="Le M."/>
            <person name="Wang Q."/>
            <person name="Wei S."/>
            <person name="Zheng Y."/>
            <person name="Lin W."/>
            <person name="Duan Y."/>
            <person name="Cao H."/>
            <person name="Xiong S."/>
            <person name="Wang X."/>
            <person name="Wei L."/>
            <person name="Li C."/>
            <person name="Ma Q."/>
            <person name="Ju M."/>
            <person name="Zhao R."/>
            <person name="Li G."/>
            <person name="Mu C."/>
            <person name="Tian Q."/>
            <person name="Mei H."/>
            <person name="Zhang T."/>
            <person name="Gao T."/>
            <person name="Zhang H."/>
        </authorList>
    </citation>
    <scope>NUCLEOTIDE SEQUENCE</scope>
    <source>
        <strain evidence="13">G01</strain>
    </source>
</reference>
<keyword evidence="3 10" id="KW-0479">Metal-binding</keyword>
<feature type="binding site" evidence="10">
    <location>
        <position position="272"/>
    </location>
    <ligand>
        <name>Zn(2+)</name>
        <dbReference type="ChEBI" id="CHEBI:29105"/>
        <label>2</label>
        <note>catalytic</note>
    </ligand>
</feature>
<dbReference type="InterPro" id="IPR002477">
    <property type="entry name" value="Peptidoglycan-bd-like"/>
</dbReference>
<dbReference type="InterPro" id="IPR001818">
    <property type="entry name" value="Pept_M10_metallopeptidase"/>
</dbReference>
<dbReference type="InterPro" id="IPR021158">
    <property type="entry name" value="Pept_M10A_Zn_BS"/>
</dbReference>
<dbReference type="SUPFAM" id="SSF55486">
    <property type="entry name" value="Metalloproteases ('zincins'), catalytic domain"/>
    <property type="match status" value="1"/>
</dbReference>
<keyword evidence="4 11" id="KW-0732">Signal</keyword>
<dbReference type="InterPro" id="IPR036365">
    <property type="entry name" value="PGBD-like_sf"/>
</dbReference>
<dbReference type="InterPro" id="IPR006026">
    <property type="entry name" value="Peptidase_Metallo"/>
</dbReference>
<feature type="active site" evidence="9">
    <location>
        <position position="263"/>
    </location>
</feature>
<keyword evidence="5" id="KW-0378">Hydrolase</keyword>
<comment type="cofactor">
    <cofactor evidence="10">
        <name>Ca(2+)</name>
        <dbReference type="ChEBI" id="CHEBI:29108"/>
    </cofactor>
    <text evidence="10">Can bind about 5 Ca(2+) ions per subunit.</text>
</comment>
<dbReference type="InterPro" id="IPR024079">
    <property type="entry name" value="MetalloPept_cat_dom_sf"/>
</dbReference>
<feature type="binding site" evidence="10">
    <location>
        <position position="215"/>
    </location>
    <ligand>
        <name>Zn(2+)</name>
        <dbReference type="ChEBI" id="CHEBI:29105"/>
        <label>1</label>
    </ligand>
</feature>
<evidence type="ECO:0000313" key="13">
    <source>
        <dbReference type="EMBL" id="KAL0371079.1"/>
    </source>
</evidence>
<evidence type="ECO:0000256" key="6">
    <source>
        <dbReference type="ARBA" id="ARBA00022833"/>
    </source>
</evidence>
<dbReference type="CDD" id="cd04278">
    <property type="entry name" value="ZnMc_MMP"/>
    <property type="match status" value="1"/>
</dbReference>
<comment type="cofactor">
    <cofactor evidence="10">
        <name>Zn(2+)</name>
        <dbReference type="ChEBI" id="CHEBI:29105"/>
    </cofactor>
    <text evidence="10">Binds 2 Zn(2+) ions per subunit.</text>
</comment>
<proteinExistence type="inferred from homology"/>
<dbReference type="GO" id="GO:0030574">
    <property type="term" value="P:collagen catabolic process"/>
    <property type="evidence" value="ECO:0007669"/>
    <property type="project" value="TreeGrafter"/>
</dbReference>
<evidence type="ECO:0000256" key="9">
    <source>
        <dbReference type="PIRSR" id="PIRSR621190-1"/>
    </source>
</evidence>
<evidence type="ECO:0000259" key="12">
    <source>
        <dbReference type="SMART" id="SM00235"/>
    </source>
</evidence>
<keyword evidence="7" id="KW-0482">Metalloprotease</keyword>
<dbReference type="PANTHER" id="PTHR10201:SF323">
    <property type="entry name" value="MATRIX METALLOPROTEINASE-21"/>
    <property type="match status" value="1"/>
</dbReference>
<dbReference type="SUPFAM" id="SSF47090">
    <property type="entry name" value="PGBD-like"/>
    <property type="match status" value="1"/>
</dbReference>
<dbReference type="Pfam" id="PF01471">
    <property type="entry name" value="PG_binding_1"/>
    <property type="match status" value="1"/>
</dbReference>
<feature type="binding site" description="in inhibited form" evidence="10">
    <location>
        <position position="125"/>
    </location>
    <ligand>
        <name>Zn(2+)</name>
        <dbReference type="ChEBI" id="CHEBI:29105"/>
        <label>2</label>
        <note>catalytic</note>
    </ligand>
</feature>
<evidence type="ECO:0000256" key="4">
    <source>
        <dbReference type="ARBA" id="ARBA00022729"/>
    </source>
</evidence>
<dbReference type="GO" id="GO:0030198">
    <property type="term" value="P:extracellular matrix organization"/>
    <property type="evidence" value="ECO:0007669"/>
    <property type="project" value="TreeGrafter"/>
</dbReference>
<evidence type="ECO:0000256" key="8">
    <source>
        <dbReference type="ARBA" id="ARBA00023145"/>
    </source>
</evidence>
<evidence type="ECO:0000256" key="5">
    <source>
        <dbReference type="ARBA" id="ARBA00022801"/>
    </source>
</evidence>
<keyword evidence="2" id="KW-0645">Protease</keyword>
<dbReference type="PROSITE" id="PS00546">
    <property type="entry name" value="CYSTEINE_SWITCH"/>
    <property type="match status" value="1"/>
</dbReference>
<keyword evidence="6 10" id="KW-0862">Zinc</keyword>
<feature type="domain" description="Peptidase metallopeptidase" evidence="12">
    <location>
        <begin position="151"/>
        <end position="306"/>
    </location>
</feature>
<dbReference type="GO" id="GO:0006508">
    <property type="term" value="P:proteolysis"/>
    <property type="evidence" value="ECO:0007669"/>
    <property type="project" value="UniProtKB-KW"/>
</dbReference>
<evidence type="ECO:0000256" key="7">
    <source>
        <dbReference type="ARBA" id="ARBA00023049"/>
    </source>
</evidence>
<evidence type="ECO:0000256" key="10">
    <source>
        <dbReference type="PIRSR" id="PIRSR621190-2"/>
    </source>
</evidence>
<dbReference type="Pfam" id="PF00413">
    <property type="entry name" value="Peptidase_M10"/>
    <property type="match status" value="1"/>
</dbReference>
<dbReference type="Gene3D" id="3.40.390.10">
    <property type="entry name" value="Collagenase (Catalytic Domain)"/>
    <property type="match status" value="1"/>
</dbReference>
<feature type="binding site" evidence="10">
    <location>
        <position position="213"/>
    </location>
    <ligand>
        <name>Zn(2+)</name>
        <dbReference type="ChEBI" id="CHEBI:29105"/>
        <label>1</label>
    </ligand>
</feature>